<evidence type="ECO:0000313" key="2">
    <source>
        <dbReference type="EMBL" id="NEW05673.1"/>
    </source>
</evidence>
<dbReference type="SUPFAM" id="SSF159121">
    <property type="entry name" value="BC4932-like"/>
    <property type="match status" value="1"/>
</dbReference>
<accession>A0A6G3ZTY8</accession>
<reference evidence="2" key="1">
    <citation type="submission" date="2020-02" db="EMBL/GenBank/DDBJ databases">
        <authorList>
            <person name="Shen X.-R."/>
            <person name="Zhang Y.-X."/>
        </authorList>
    </citation>
    <scope>NUCLEOTIDE SEQUENCE</scope>
    <source>
        <strain evidence="2">SYP-B3998</strain>
    </source>
</reference>
<keyword evidence="1" id="KW-0812">Transmembrane</keyword>
<evidence type="ECO:0000256" key="1">
    <source>
        <dbReference type="SAM" id="Phobius"/>
    </source>
</evidence>
<keyword evidence="1" id="KW-1133">Transmembrane helix</keyword>
<name>A0A6G3ZTY8_9BACL</name>
<dbReference type="Pfam" id="PF06486">
    <property type="entry name" value="DUF1093"/>
    <property type="match status" value="1"/>
</dbReference>
<dbReference type="RefSeq" id="WP_163942818.1">
    <property type="nucleotide sequence ID" value="NZ_JAAIKC010000001.1"/>
</dbReference>
<dbReference type="Gene3D" id="2.40.50.480">
    <property type="match status" value="1"/>
</dbReference>
<dbReference type="EMBL" id="JAAIKC010000001">
    <property type="protein sequence ID" value="NEW05673.1"/>
    <property type="molecule type" value="Genomic_DNA"/>
</dbReference>
<organism evidence="2">
    <name type="scientific">Paenibacillus sp. SYP-B3998</name>
    <dbReference type="NCBI Taxonomy" id="2678564"/>
    <lineage>
        <taxon>Bacteria</taxon>
        <taxon>Bacillati</taxon>
        <taxon>Bacillota</taxon>
        <taxon>Bacilli</taxon>
        <taxon>Bacillales</taxon>
        <taxon>Paenibacillaceae</taxon>
        <taxon>Paenibacillus</taxon>
    </lineage>
</organism>
<sequence length="122" mass="13595">MKKVIIAVSVGIAIVIGFLVFMQNVNINRLGAEPYYVQVNEGKKMEGKTGTGEKYVYYEYTLQAFDKKGQEKPVTFTANKQLRKEAFLCVFVKGDKVSSYQEVALNEVPVKAKVNLQSSSSS</sequence>
<dbReference type="InterPro" id="IPR036166">
    <property type="entry name" value="YxeA-like_sf"/>
</dbReference>
<dbReference type="PANTHER" id="PTHR36433">
    <property type="entry name" value="HYPOTHETICAL CYTOSOLIC PROTEIN"/>
    <property type="match status" value="1"/>
</dbReference>
<dbReference type="AlphaFoldDB" id="A0A6G3ZTY8"/>
<comment type="caution">
    <text evidence="2">The sequence shown here is derived from an EMBL/GenBank/DDBJ whole genome shotgun (WGS) entry which is preliminary data.</text>
</comment>
<keyword evidence="1" id="KW-0472">Membrane</keyword>
<dbReference type="PANTHER" id="PTHR36433:SF2">
    <property type="entry name" value="YXEA FAMILY PROTEIN"/>
    <property type="match status" value="1"/>
</dbReference>
<protein>
    <submittedName>
        <fullName evidence="2">YxeA family protein</fullName>
    </submittedName>
</protein>
<proteinExistence type="predicted"/>
<gene>
    <name evidence="2" type="ORF">GK047_06515</name>
</gene>
<dbReference type="NCBIfam" id="TIGR01655">
    <property type="entry name" value="yxeA_fam"/>
    <property type="match status" value="1"/>
</dbReference>
<feature type="transmembrane region" description="Helical" evidence="1">
    <location>
        <begin position="6"/>
        <end position="22"/>
    </location>
</feature>
<dbReference type="InterPro" id="IPR006542">
    <property type="entry name" value="DUF1093"/>
</dbReference>